<reference evidence="2" key="1">
    <citation type="submission" date="2022-11" db="UniProtKB">
        <authorList>
            <consortium name="WormBaseParasite"/>
        </authorList>
    </citation>
    <scope>IDENTIFICATION</scope>
</reference>
<dbReference type="Proteomes" id="UP000887561">
    <property type="component" value="Unplaced"/>
</dbReference>
<keyword evidence="1" id="KW-1185">Reference proteome</keyword>
<evidence type="ECO:0000313" key="1">
    <source>
        <dbReference type="Proteomes" id="UP000887561"/>
    </source>
</evidence>
<proteinExistence type="predicted"/>
<accession>A0A915MHF2</accession>
<protein>
    <submittedName>
        <fullName evidence="2">Uncharacterized protein</fullName>
    </submittedName>
</protein>
<dbReference type="WBParaSite" id="scaffold4117_cov280.g7660">
    <property type="protein sequence ID" value="scaffold4117_cov280.g7660"/>
    <property type="gene ID" value="scaffold4117_cov280.g7660"/>
</dbReference>
<organism evidence="1 2">
    <name type="scientific">Meloidogyne javanica</name>
    <name type="common">Root-knot nematode worm</name>
    <dbReference type="NCBI Taxonomy" id="6303"/>
    <lineage>
        <taxon>Eukaryota</taxon>
        <taxon>Metazoa</taxon>
        <taxon>Ecdysozoa</taxon>
        <taxon>Nematoda</taxon>
        <taxon>Chromadorea</taxon>
        <taxon>Rhabditida</taxon>
        <taxon>Tylenchina</taxon>
        <taxon>Tylenchomorpha</taxon>
        <taxon>Tylenchoidea</taxon>
        <taxon>Meloidogynidae</taxon>
        <taxon>Meloidogyninae</taxon>
        <taxon>Meloidogyne</taxon>
        <taxon>Meloidogyne incognita group</taxon>
    </lineage>
</organism>
<name>A0A915MHF2_MELJA</name>
<dbReference type="AlphaFoldDB" id="A0A915MHF2"/>
<evidence type="ECO:0000313" key="2">
    <source>
        <dbReference type="WBParaSite" id="scaffold4117_cov280.g7660"/>
    </source>
</evidence>
<sequence length="105" mass="12029">MSQFYVFNCKNLDQVLALKKLFIGPEHDRRWVKDYTTGNTEVYKCCGHRYGCMLQLIVVTGSLNYIKVSRGHHQGHEGTHDRAIRNALHFTSRHNIADGIGVPED</sequence>